<evidence type="ECO:0000313" key="3">
    <source>
        <dbReference type="Proteomes" id="UP000501570"/>
    </source>
</evidence>
<organism evidence="2 3">
    <name type="scientific">Chryseobacterium gallinarum</name>
    <dbReference type="NCBI Taxonomy" id="1324352"/>
    <lineage>
        <taxon>Bacteria</taxon>
        <taxon>Pseudomonadati</taxon>
        <taxon>Bacteroidota</taxon>
        <taxon>Flavobacteriia</taxon>
        <taxon>Flavobacteriales</taxon>
        <taxon>Weeksellaceae</taxon>
        <taxon>Chryseobacterium group</taxon>
        <taxon>Chryseobacterium</taxon>
    </lineage>
</organism>
<dbReference type="Proteomes" id="UP000501570">
    <property type="component" value="Chromosome"/>
</dbReference>
<proteinExistence type="predicted"/>
<dbReference type="InterPro" id="IPR050491">
    <property type="entry name" value="AmpC-like"/>
</dbReference>
<gene>
    <name evidence="2" type="ORF">FOB44_04495</name>
</gene>
<dbReference type="PANTHER" id="PTHR46825:SF9">
    <property type="entry name" value="BETA-LACTAMASE-RELATED DOMAIN-CONTAINING PROTEIN"/>
    <property type="match status" value="1"/>
</dbReference>
<reference evidence="2 3" key="1">
    <citation type="submission" date="2019-09" db="EMBL/GenBank/DDBJ databases">
        <title>FDA dAtabase for Regulatory Grade micrObial Sequences (FDA-ARGOS): Supporting development and validation of Infectious Disease Dx tests.</title>
        <authorList>
            <person name="Sciortino C."/>
            <person name="Tallon L."/>
            <person name="Sadzewicz L."/>
            <person name="Vavikolanu K."/>
            <person name="Mehta A."/>
            <person name="Aluvathingal J."/>
            <person name="Nadendla S."/>
            <person name="Nandy P."/>
            <person name="Geyer C."/>
            <person name="Yan Y."/>
            <person name="Sichtig H."/>
        </authorList>
    </citation>
    <scope>NUCLEOTIDE SEQUENCE [LARGE SCALE GENOMIC DNA]</scope>
    <source>
        <strain evidence="2 3">FDAARGOS_636</strain>
    </source>
</reference>
<evidence type="ECO:0000313" key="2">
    <source>
        <dbReference type="EMBL" id="QIY89962.1"/>
    </source>
</evidence>
<dbReference type="InterPro" id="IPR012338">
    <property type="entry name" value="Beta-lactam/transpept-like"/>
</dbReference>
<accession>A0ABX6KMV5</accession>
<dbReference type="InterPro" id="IPR001466">
    <property type="entry name" value="Beta-lactam-related"/>
</dbReference>
<dbReference type="SUPFAM" id="SSF56601">
    <property type="entry name" value="beta-lactamase/transpeptidase-like"/>
    <property type="match status" value="1"/>
</dbReference>
<dbReference type="Pfam" id="PF00144">
    <property type="entry name" value="Beta-lactamase"/>
    <property type="match status" value="1"/>
</dbReference>
<protein>
    <submittedName>
        <fullName evidence="2">Beta-lactamase family protein</fullName>
    </submittedName>
</protein>
<dbReference type="EMBL" id="CP050995">
    <property type="protein sequence ID" value="QIY89962.1"/>
    <property type="molecule type" value="Genomic_DNA"/>
</dbReference>
<dbReference type="Gene3D" id="3.40.710.10">
    <property type="entry name" value="DD-peptidase/beta-lactamase superfamily"/>
    <property type="match status" value="1"/>
</dbReference>
<name>A0ABX6KMV5_CHRGL</name>
<sequence>MENYLYCFLLFLLTSQSACGQLSEIKSDNPLQTELDIAVEKSVSGFIKKHHIFDISIGIYSQGKPYLYNYHRGKGILPTGNSYYGLGSIAKTFTGLMLANAVVEGKMHLHDDIRRFLPDHYPNLAYLNHPVRLVHLANHTSGLPSMSREYSGKEMDRITKLPPDKLEEFFRVYTSDSLLKDMHRFRLDTIPGTKYRYNGNAFMVLNTILQETYKIPYPQLVTTYLSKKYGMNHTKPFLSKADEKALLMGYDSSGKQAPLTKDEGYRAAPSMVSTTNDMLKYIKANLDDHDIVMQLSHQPTYTTPDGMQIGLAWHLGKDDRGVPYVMHTGKDGAGFTSLCYLYPTIQKGIVILTNLGMEEEELNLLRKSIIDNIKN</sequence>
<keyword evidence="3" id="KW-1185">Reference proteome</keyword>
<evidence type="ECO:0000259" key="1">
    <source>
        <dbReference type="Pfam" id="PF00144"/>
    </source>
</evidence>
<dbReference type="PANTHER" id="PTHR46825">
    <property type="entry name" value="D-ALANYL-D-ALANINE-CARBOXYPEPTIDASE/ENDOPEPTIDASE AMPH"/>
    <property type="match status" value="1"/>
</dbReference>
<dbReference type="RefSeq" id="WP_168237764.1">
    <property type="nucleotide sequence ID" value="NZ_CP050995.1"/>
</dbReference>
<feature type="domain" description="Beta-lactamase-related" evidence="1">
    <location>
        <begin position="41"/>
        <end position="358"/>
    </location>
</feature>